<evidence type="ECO:0000313" key="2">
    <source>
        <dbReference type="EMBL" id="CAA7061173.1"/>
    </source>
</evidence>
<sequence length="1025" mass="114095">MGVVSRTVFPVCESLCCFCPALRARSKHPVKRYKHLLADIFPRSLDEQPNDRKISKLCEYAAKNPLRIPKITTYLEQRLYRELRMEQFHSVKIVMCIYKKLLVACNEQMSLFASSYLGLIHILLDQTRYDEMRMLGCEAIFDFVTNQTEGTYMFNLDGLIPKICPLAHELGEEERTTTLCSAGLQALSSLVWFMGEFSHISVEFDNVVSVVLENYGGLSKSSSAGVNQENKISSSDKELSPAEAETRIASWTKIVDDRGKAIVSVEDAKSPKFWSRVCLHNLAKLAKEATTVRRVLESLFRYFDFNEVWSTENGLALYVLQDVQLLIERSGQNTHFLLSILIKHLDHKNVLKKPRMQLDIVYVATALAQQTKVLPSVAIIGALSDMIRHLRKSIHCSLDDSNLGNEMIQYNMKFEAAVEQCLVQLSQKVGDAGPILDIMAVMLESMSNITVMARTLIAAVFRTAQIIAAIPNLSYENKAFPDALFHQLLQAMVCADHESRMGAHRIFSVVLVPSSVCPDSVPKSKRPADMQRTLSRTVSVFSSSAALFRKLKVESDSSVEDTAKMERVSTLSRSQSKFTRGESFDDEEPKNNTSSVLSRLKSSYSRSQSVKRNPSVMVLDPTSSGGSSEKPVIPLRLSSHQICLLLSSIWVQSLSPHNMPQNYEAIANTFSLVLLFGRTKNSSNEVLVWSFQLAFSLRNLSLGVSGPLKPSRRRSLYTLATSMIIFSARAFNIPPLVNSAKTALQEKTVDPFLELVEDCKLDAVFYGQTEQPLKNYGSKEDDDDALRSLVAIEETSQNQPRDYYATMIMKFLGKLSDQDSSSIKEQLVSDFIPIDGCPVGTQLTESPVQVYRSEGKNNKPPENAETHLLIPEHDAVPSPPEDQLGLDTQPNAKTAFLLSIDELLSAVSQTTAQLGRYSVSDPPDMTYTEMAGHCEALLMGKQEKMSFMSTKSNRFSNQAKETQALPSGGGGNPFVDSQRNSWEMMGLGAAAPSNMCVTEYQNHPPFFNPPSSTPFDNFLKPVGSS</sequence>
<evidence type="ECO:0000313" key="3">
    <source>
        <dbReference type="Proteomes" id="UP000467841"/>
    </source>
</evidence>
<dbReference type="PANTHER" id="PTHR46087:SF7">
    <property type="entry name" value="CYCLIN-LIKE PROTEIN"/>
    <property type="match status" value="1"/>
</dbReference>
<proteinExistence type="predicted"/>
<dbReference type="Pfam" id="PF21052">
    <property type="entry name" value="EFR3_ARM"/>
    <property type="match status" value="1"/>
</dbReference>
<feature type="compositionally biased region" description="Polar residues" evidence="1">
    <location>
        <begin position="219"/>
        <end position="233"/>
    </location>
</feature>
<comment type="caution">
    <text evidence="2">The sequence shown here is derived from an EMBL/GenBank/DDBJ whole genome shotgun (WGS) entry which is preliminary data.</text>
</comment>
<dbReference type="OrthoDB" id="19232at2759"/>
<dbReference type="EMBL" id="CACVBM020001851">
    <property type="protein sequence ID" value="CAA7061173.1"/>
    <property type="molecule type" value="Genomic_DNA"/>
</dbReference>
<dbReference type="Proteomes" id="UP000467841">
    <property type="component" value="Unassembled WGS sequence"/>
</dbReference>
<organism evidence="2 3">
    <name type="scientific">Microthlaspi erraticum</name>
    <dbReference type="NCBI Taxonomy" id="1685480"/>
    <lineage>
        <taxon>Eukaryota</taxon>
        <taxon>Viridiplantae</taxon>
        <taxon>Streptophyta</taxon>
        <taxon>Embryophyta</taxon>
        <taxon>Tracheophyta</taxon>
        <taxon>Spermatophyta</taxon>
        <taxon>Magnoliopsida</taxon>
        <taxon>eudicotyledons</taxon>
        <taxon>Gunneridae</taxon>
        <taxon>Pentapetalae</taxon>
        <taxon>rosids</taxon>
        <taxon>malvids</taxon>
        <taxon>Brassicales</taxon>
        <taxon>Brassicaceae</taxon>
        <taxon>Coluteocarpeae</taxon>
        <taxon>Microthlaspi</taxon>
    </lineage>
</organism>
<evidence type="ECO:0000256" key="1">
    <source>
        <dbReference type="SAM" id="MobiDB-lite"/>
    </source>
</evidence>
<dbReference type="PANTHER" id="PTHR46087">
    <property type="entry name" value="PUTATIVE, EXPRESSED-RELATED"/>
    <property type="match status" value="1"/>
</dbReference>
<reference evidence="2" key="1">
    <citation type="submission" date="2020-01" db="EMBL/GenBank/DDBJ databases">
        <authorList>
            <person name="Mishra B."/>
        </authorList>
    </citation>
    <scope>NUCLEOTIDE SEQUENCE [LARGE SCALE GENOMIC DNA]</scope>
</reference>
<feature type="compositionally biased region" description="Low complexity" evidence="1">
    <location>
        <begin position="594"/>
        <end position="611"/>
    </location>
</feature>
<keyword evidence="3" id="KW-1185">Reference proteome</keyword>
<dbReference type="InterPro" id="IPR055296">
    <property type="entry name" value="SRL2-like"/>
</dbReference>
<feature type="region of interest" description="Disordered" evidence="1">
    <location>
        <begin position="562"/>
        <end position="626"/>
    </location>
</feature>
<name>A0A6D2LLE6_9BRAS</name>
<accession>A0A6D2LLE6</accession>
<feature type="compositionally biased region" description="Polar residues" evidence="1">
    <location>
        <begin position="569"/>
        <end position="578"/>
    </location>
</feature>
<gene>
    <name evidence="2" type="ORF">MERR_LOCUS48409</name>
</gene>
<dbReference type="InterPro" id="IPR049152">
    <property type="entry name" value="EFR3-like_ARM"/>
</dbReference>
<dbReference type="AlphaFoldDB" id="A0A6D2LLE6"/>
<protein>
    <submittedName>
        <fullName evidence="2">Uncharacterized protein</fullName>
    </submittedName>
</protein>
<feature type="region of interest" description="Disordered" evidence="1">
    <location>
        <begin position="219"/>
        <end position="239"/>
    </location>
</feature>